<dbReference type="AlphaFoldDB" id="A0AAV4NP55"/>
<accession>A0AAV4NP55</accession>
<feature type="region of interest" description="Disordered" evidence="1">
    <location>
        <begin position="1"/>
        <end position="42"/>
    </location>
</feature>
<organism evidence="2 3">
    <name type="scientific">Caerostris extrusa</name>
    <name type="common">Bark spider</name>
    <name type="synonym">Caerostris bankana</name>
    <dbReference type="NCBI Taxonomy" id="172846"/>
    <lineage>
        <taxon>Eukaryota</taxon>
        <taxon>Metazoa</taxon>
        <taxon>Ecdysozoa</taxon>
        <taxon>Arthropoda</taxon>
        <taxon>Chelicerata</taxon>
        <taxon>Arachnida</taxon>
        <taxon>Araneae</taxon>
        <taxon>Araneomorphae</taxon>
        <taxon>Entelegynae</taxon>
        <taxon>Araneoidea</taxon>
        <taxon>Araneidae</taxon>
        <taxon>Caerostris</taxon>
    </lineage>
</organism>
<dbReference type="EMBL" id="BPLR01003517">
    <property type="protein sequence ID" value="GIX85496.1"/>
    <property type="molecule type" value="Genomic_DNA"/>
</dbReference>
<sequence>MPSRYKEINLFKTNPTKQKISKKKRKSLSQMSQGAEDSKEEPTFFTPCSQLIFVTGLPEIRQISGKELYRVGRHEGEGDRWGPSREGGIRKR</sequence>
<evidence type="ECO:0000313" key="3">
    <source>
        <dbReference type="Proteomes" id="UP001054945"/>
    </source>
</evidence>
<comment type="caution">
    <text evidence="2">The sequence shown here is derived from an EMBL/GenBank/DDBJ whole genome shotgun (WGS) entry which is preliminary data.</text>
</comment>
<protein>
    <submittedName>
        <fullName evidence="2">Uncharacterized protein</fullName>
    </submittedName>
</protein>
<evidence type="ECO:0000256" key="1">
    <source>
        <dbReference type="SAM" id="MobiDB-lite"/>
    </source>
</evidence>
<gene>
    <name evidence="2" type="ORF">CEXT_579111</name>
</gene>
<proteinExistence type="predicted"/>
<reference evidence="2 3" key="1">
    <citation type="submission" date="2021-06" db="EMBL/GenBank/DDBJ databases">
        <title>Caerostris extrusa draft genome.</title>
        <authorList>
            <person name="Kono N."/>
            <person name="Arakawa K."/>
        </authorList>
    </citation>
    <scope>NUCLEOTIDE SEQUENCE [LARGE SCALE GENOMIC DNA]</scope>
</reference>
<dbReference type="Proteomes" id="UP001054945">
    <property type="component" value="Unassembled WGS sequence"/>
</dbReference>
<evidence type="ECO:0000313" key="2">
    <source>
        <dbReference type="EMBL" id="GIX85496.1"/>
    </source>
</evidence>
<keyword evidence="3" id="KW-1185">Reference proteome</keyword>
<name>A0AAV4NP55_CAEEX</name>
<feature type="region of interest" description="Disordered" evidence="1">
    <location>
        <begin position="72"/>
        <end position="92"/>
    </location>
</feature>